<protein>
    <submittedName>
        <fullName evidence="1">Uncharacterized protein</fullName>
    </submittedName>
</protein>
<dbReference type="EMBL" id="CP016809">
    <property type="protein sequence ID" value="ANY73532.1"/>
    <property type="molecule type" value="Genomic_DNA"/>
</dbReference>
<dbReference type="AlphaFoldDB" id="A0A1B2E0U5"/>
<dbReference type="InterPro" id="IPR049799">
    <property type="entry name" value="SitI3-like"/>
</dbReference>
<sequence>MFYNLYLGTGSSFEELSATLVTLHAGDGDVIRHTPEELVISFDWATMTAQEGGQGLMFKSEDYGMPLRFSLWFDILPSQPDWAEKLMAFTGRLLSRIGGDCILESNGDTPILTRTGSRIVVDDKKLKGTAKFPFHALKLSFVEGDLEKV</sequence>
<name>A0A1B2E0U5_9BACL</name>
<gene>
    <name evidence="1" type="ORF">BBD41_13645</name>
</gene>
<accession>A0A1B2E0U5</accession>
<dbReference type="RefSeq" id="WP_099477915.1">
    <property type="nucleotide sequence ID" value="NZ_CP016809.1"/>
</dbReference>
<proteinExistence type="predicted"/>
<dbReference type="NCBIfam" id="NF040657">
    <property type="entry name" value="immun_SitI3"/>
    <property type="match status" value="1"/>
</dbReference>
<reference evidence="1" key="1">
    <citation type="submission" date="2016-08" db="EMBL/GenBank/DDBJ databases">
        <title>Complete Genome Seqeunce of Paenibacillus sp. nov. IHBB 9852 from high altitute lake of Indian trans-Himalayas.</title>
        <authorList>
            <person name="Kiran S."/>
            <person name="Swarnkar M.K."/>
            <person name="Rana A."/>
            <person name="Tewari R."/>
            <person name="Gulati A."/>
        </authorList>
    </citation>
    <scope>NUCLEOTIDE SEQUENCE [LARGE SCALE GENOMIC DNA]</scope>
    <source>
        <strain evidence="1">IHBB 9852</strain>
    </source>
</reference>
<organism evidence="1">
    <name type="scientific">Paenibacillus ihbetae</name>
    <dbReference type="NCBI Taxonomy" id="1870820"/>
    <lineage>
        <taxon>Bacteria</taxon>
        <taxon>Bacillati</taxon>
        <taxon>Bacillota</taxon>
        <taxon>Bacilli</taxon>
        <taxon>Bacillales</taxon>
        <taxon>Paenibacillaceae</taxon>
        <taxon>Paenibacillus</taxon>
    </lineage>
</organism>
<dbReference type="KEGG" id="pib:BBD41_13645"/>
<evidence type="ECO:0000313" key="1">
    <source>
        <dbReference type="EMBL" id="ANY73532.1"/>
    </source>
</evidence>